<organism evidence="1 2">
    <name type="scientific">Ambrosiozyma monospora</name>
    <name type="common">Yeast</name>
    <name type="synonym">Endomycopsis monosporus</name>
    <dbReference type="NCBI Taxonomy" id="43982"/>
    <lineage>
        <taxon>Eukaryota</taxon>
        <taxon>Fungi</taxon>
        <taxon>Dikarya</taxon>
        <taxon>Ascomycota</taxon>
        <taxon>Saccharomycotina</taxon>
        <taxon>Pichiomycetes</taxon>
        <taxon>Pichiales</taxon>
        <taxon>Pichiaceae</taxon>
        <taxon>Ambrosiozyma</taxon>
    </lineage>
</organism>
<keyword evidence="2" id="KW-1185">Reference proteome</keyword>
<protein>
    <submittedName>
        <fullName evidence="1">Unnamed protein product</fullName>
    </submittedName>
</protein>
<accession>A0ACB5SUB5</accession>
<sequence>MLPFRTLCLVATMLASRAYARDDSIGCYISGNLSPGFNAKLYDYKFDDKDNFSDPAYYGGKYSSSSLLGSADGIIDPAFDIKGPPTSYSSDVYGVKIHASNFAAELTGYFTPSESGMYTFSLDSIDDGAMVWLGDSAFDCCDPSEPIPDNSASNIMFVHKPYGEDSESVTASVYLQEGLYYPLKIVYTQLKTDAVLGFSILDPDGNAVSFGDSVWQPNADDIGDSCSSTTVFSTSTPFSSSVPSTTPVPSSSSVPSTSPVPSSSSYFPGSIIIFCS</sequence>
<proteinExistence type="predicted"/>
<name>A0ACB5SUB5_AMBMO</name>
<evidence type="ECO:0000313" key="1">
    <source>
        <dbReference type="EMBL" id="GME72779.1"/>
    </source>
</evidence>
<comment type="caution">
    <text evidence="1">The sequence shown here is derived from an EMBL/GenBank/DDBJ whole genome shotgun (WGS) entry which is preliminary data.</text>
</comment>
<evidence type="ECO:0000313" key="2">
    <source>
        <dbReference type="Proteomes" id="UP001165064"/>
    </source>
</evidence>
<dbReference type="EMBL" id="BSXS01000508">
    <property type="protein sequence ID" value="GME72779.1"/>
    <property type="molecule type" value="Genomic_DNA"/>
</dbReference>
<dbReference type="Proteomes" id="UP001165064">
    <property type="component" value="Unassembled WGS sequence"/>
</dbReference>
<reference evidence="1" key="1">
    <citation type="submission" date="2023-04" db="EMBL/GenBank/DDBJ databases">
        <title>Ambrosiozyma monospora NBRC 10751.</title>
        <authorList>
            <person name="Ichikawa N."/>
            <person name="Sato H."/>
            <person name="Tonouchi N."/>
        </authorList>
    </citation>
    <scope>NUCLEOTIDE SEQUENCE</scope>
    <source>
        <strain evidence="1">NBRC 10751</strain>
    </source>
</reference>
<gene>
    <name evidence="1" type="ORF">Amon02_000112900</name>
</gene>